<dbReference type="Pfam" id="PF10102">
    <property type="entry name" value="DUF2341"/>
    <property type="match status" value="1"/>
</dbReference>
<comment type="caution">
    <text evidence="4">The sequence shown here is derived from an EMBL/GenBank/DDBJ whole genome shotgun (WGS) entry which is preliminary data.</text>
</comment>
<dbReference type="OrthoDB" id="101122at2"/>
<dbReference type="EMBL" id="QURB01000002">
    <property type="protein sequence ID" value="RFC55277.1"/>
    <property type="molecule type" value="Genomic_DNA"/>
</dbReference>
<evidence type="ECO:0000259" key="2">
    <source>
        <dbReference type="Pfam" id="PF10102"/>
    </source>
</evidence>
<evidence type="ECO:0000259" key="3">
    <source>
        <dbReference type="Pfam" id="PF18962"/>
    </source>
</evidence>
<dbReference type="Gene3D" id="2.60.120.200">
    <property type="match status" value="1"/>
</dbReference>
<dbReference type="GO" id="GO:0005975">
    <property type="term" value="P:carbohydrate metabolic process"/>
    <property type="evidence" value="ECO:0007669"/>
    <property type="project" value="UniProtKB-ARBA"/>
</dbReference>
<evidence type="ECO:0000256" key="1">
    <source>
        <dbReference type="ARBA" id="ARBA00022729"/>
    </source>
</evidence>
<keyword evidence="5" id="KW-1185">Reference proteome</keyword>
<evidence type="ECO:0000313" key="5">
    <source>
        <dbReference type="Proteomes" id="UP000257127"/>
    </source>
</evidence>
<evidence type="ECO:0000313" key="4">
    <source>
        <dbReference type="EMBL" id="RFC55277.1"/>
    </source>
</evidence>
<accession>A0A3E1F0N3</accession>
<sequence length="540" mass="59937">MYKVLPTILAITLNFIFISQAPGYNYGKQIIINSSKVSGTSNLSNFPVLISFTDPDLRSNANGGRIQNENGYDITFTSDDCVTELDYEIESYNAANGTYNIWVKIPSLLATSDYALYMYYGNNTITSNPSSANTWSHGYDGVWHLHNDLLDASASGNNGSNFGSTNTSPSKIANGQNFARPNHYISINNHPSRTGSFSYSGWAKTINRSSHGQRIICDDENNSNGSHALSVGDPGTGRIRFYIRGMNPVSLDSPVLISNNTWHYCVASYDNSTKEKKIYIDGIEVASENVTGTLVAASGTPSIGGENSSGEVNNRFSGDLDEIRAIPSVLSPDWIKTEFNNQNSPSDFYSISAEYPAEDLCITLPIKLIDFNAKLLDERKVEINWITSSEVNNSHFIVQKSKHNEWINLEKVKAAGNSSTQRINQIIDNNPFKGVSYYRLKQVYFDGKFSYSAVRTIDNSNENNGNLNIYPNPTNHSVTISGDAFELEQLNLISLTGKEITHLVKFTKLNSSKYILDISKLSKGQYLLKTKTKVYRIQKI</sequence>
<dbReference type="Proteomes" id="UP000257127">
    <property type="component" value="Unassembled WGS sequence"/>
</dbReference>
<dbReference type="GO" id="GO:0004553">
    <property type="term" value="F:hydrolase activity, hydrolyzing O-glycosyl compounds"/>
    <property type="evidence" value="ECO:0007669"/>
    <property type="project" value="UniProtKB-ARBA"/>
</dbReference>
<name>A0A3E1F0N3_9FLAO</name>
<keyword evidence="1" id="KW-0732">Signal</keyword>
<dbReference type="AlphaFoldDB" id="A0A3E1F0N3"/>
<proteinExistence type="predicted"/>
<feature type="domain" description="Secretion system C-terminal sorting" evidence="3">
    <location>
        <begin position="469"/>
        <end position="538"/>
    </location>
</feature>
<dbReference type="SUPFAM" id="SSF49899">
    <property type="entry name" value="Concanavalin A-like lectins/glucanases"/>
    <property type="match status" value="1"/>
</dbReference>
<dbReference type="InterPro" id="IPR026444">
    <property type="entry name" value="Secre_tail"/>
</dbReference>
<dbReference type="Pfam" id="PF13385">
    <property type="entry name" value="Laminin_G_3"/>
    <property type="match status" value="1"/>
</dbReference>
<dbReference type="RefSeq" id="WP_116880257.1">
    <property type="nucleotide sequence ID" value="NZ_QURB01000002.1"/>
</dbReference>
<feature type="domain" description="DUF2341" evidence="2">
    <location>
        <begin position="70"/>
        <end position="141"/>
    </location>
</feature>
<reference evidence="4 5" key="1">
    <citation type="submission" date="2018-08" db="EMBL/GenBank/DDBJ databases">
        <title>The draft genome squence of Brumimicrobium sp. N62.</title>
        <authorList>
            <person name="Du Z.-J."/>
            <person name="Luo H.-R."/>
        </authorList>
    </citation>
    <scope>NUCLEOTIDE SEQUENCE [LARGE SCALE GENOMIC DNA]</scope>
    <source>
        <strain evidence="4 5">N62</strain>
    </source>
</reference>
<dbReference type="Pfam" id="PF18962">
    <property type="entry name" value="Por_Secre_tail"/>
    <property type="match status" value="1"/>
</dbReference>
<gene>
    <name evidence="4" type="ORF">DXU93_05500</name>
</gene>
<dbReference type="InterPro" id="IPR018765">
    <property type="entry name" value="DUF2341"/>
</dbReference>
<dbReference type="NCBIfam" id="TIGR04183">
    <property type="entry name" value="Por_Secre_tail"/>
    <property type="match status" value="1"/>
</dbReference>
<dbReference type="InterPro" id="IPR013320">
    <property type="entry name" value="ConA-like_dom_sf"/>
</dbReference>
<organism evidence="4 5">
    <name type="scientific">Brumimicrobium aurantiacum</name>
    <dbReference type="NCBI Taxonomy" id="1737063"/>
    <lineage>
        <taxon>Bacteria</taxon>
        <taxon>Pseudomonadati</taxon>
        <taxon>Bacteroidota</taxon>
        <taxon>Flavobacteriia</taxon>
        <taxon>Flavobacteriales</taxon>
        <taxon>Crocinitomicaceae</taxon>
        <taxon>Brumimicrobium</taxon>
    </lineage>
</organism>
<protein>
    <submittedName>
        <fullName evidence="4">DUF2341 domain-containing protein</fullName>
    </submittedName>
</protein>